<keyword evidence="3" id="KW-1185">Reference proteome</keyword>
<dbReference type="Proteomes" id="UP000499080">
    <property type="component" value="Unassembled WGS sequence"/>
</dbReference>
<organism evidence="2 3">
    <name type="scientific">Araneus ventricosus</name>
    <name type="common">Orbweaver spider</name>
    <name type="synonym">Epeira ventricosa</name>
    <dbReference type="NCBI Taxonomy" id="182803"/>
    <lineage>
        <taxon>Eukaryota</taxon>
        <taxon>Metazoa</taxon>
        <taxon>Ecdysozoa</taxon>
        <taxon>Arthropoda</taxon>
        <taxon>Chelicerata</taxon>
        <taxon>Arachnida</taxon>
        <taxon>Araneae</taxon>
        <taxon>Araneomorphae</taxon>
        <taxon>Entelegynae</taxon>
        <taxon>Araneoidea</taxon>
        <taxon>Araneidae</taxon>
        <taxon>Araneus</taxon>
    </lineage>
</organism>
<gene>
    <name evidence="2" type="ORF">AVEN_270842_1</name>
</gene>
<name>A0A4Y2BKL2_ARAVE</name>
<evidence type="ECO:0000313" key="2">
    <source>
        <dbReference type="EMBL" id="GBL92588.1"/>
    </source>
</evidence>
<accession>A0A4Y2BKL2</accession>
<evidence type="ECO:0000313" key="3">
    <source>
        <dbReference type="Proteomes" id="UP000499080"/>
    </source>
</evidence>
<evidence type="ECO:0008006" key="4">
    <source>
        <dbReference type="Google" id="ProtNLM"/>
    </source>
</evidence>
<reference evidence="2 3" key="1">
    <citation type="journal article" date="2019" name="Sci. Rep.">
        <title>Orb-weaving spider Araneus ventricosus genome elucidates the spidroin gene catalogue.</title>
        <authorList>
            <person name="Kono N."/>
            <person name="Nakamura H."/>
            <person name="Ohtoshi R."/>
            <person name="Moran D.A.P."/>
            <person name="Shinohara A."/>
            <person name="Yoshida Y."/>
            <person name="Fujiwara M."/>
            <person name="Mori M."/>
            <person name="Tomita M."/>
            <person name="Arakawa K."/>
        </authorList>
    </citation>
    <scope>NUCLEOTIDE SEQUENCE [LARGE SCALE GENOMIC DNA]</scope>
</reference>
<dbReference type="AlphaFoldDB" id="A0A4Y2BKL2"/>
<keyword evidence="1" id="KW-0472">Membrane</keyword>
<protein>
    <recommendedName>
        <fullName evidence="4">Apolipoprotein L3</fullName>
    </recommendedName>
</protein>
<dbReference type="EMBL" id="BGPR01083725">
    <property type="protein sequence ID" value="GBL92588.1"/>
    <property type="molecule type" value="Genomic_DNA"/>
</dbReference>
<evidence type="ECO:0000256" key="1">
    <source>
        <dbReference type="SAM" id="Phobius"/>
    </source>
</evidence>
<feature type="transmembrane region" description="Helical" evidence="1">
    <location>
        <begin position="290"/>
        <end position="310"/>
    </location>
</feature>
<comment type="caution">
    <text evidence="2">The sequence shown here is derived from an EMBL/GenBank/DDBJ whole genome shotgun (WGS) entry which is preliminary data.</text>
</comment>
<proteinExistence type="predicted"/>
<keyword evidence="1" id="KW-1133">Transmembrane helix</keyword>
<sequence length="436" mass="47908">MTNLTKRKSLATTTALKKYQTVRNLFTSLRRLEKQEECKADAIFKMCAEFSAKKTSLSSEAKEIFGIIFLNCKPTVSVVVGLSFLTPLAAITLPLAISGGVASALGGGVVVGTTGTEIALLKNKLEEVKTLAMQEKASFSTMAQWFTHTEELKAALESLLDYCLLKEISEDVQKLLDGVMDPKKLTVGEFKHRFKYVLKLCMGKMCKLSKIREKFGDRVSPIVMTFVFVVCLMRDHNRIVLDSLIITQRLVLGLMSTLDIAAQTGQLAAGLAMKGTAAAGRAAPAAVARIAVMGTLVALGVVIDVINVVLSSIDIHKRTQTKHAKKVKEAAEQLEKEFLFIESVYNELRKYKAISLTDVTEWTTIVVNHIPVQAGEEDLKMAVKLLLSEEAWGCIKLRRLPTSGNNWFVKVPASHSKKLLLEPYIIVKGETCAVTK</sequence>
<keyword evidence="1" id="KW-0812">Transmembrane</keyword>